<organism evidence="1 2">
    <name type="scientific">Rubinisphaera brasiliensis (strain ATCC 49424 / DSM 5305 / JCM 21570 / IAM 15109 / NBRC 103401 / IFAM 1448)</name>
    <name type="common">Planctomyces brasiliensis</name>
    <dbReference type="NCBI Taxonomy" id="756272"/>
    <lineage>
        <taxon>Bacteria</taxon>
        <taxon>Pseudomonadati</taxon>
        <taxon>Planctomycetota</taxon>
        <taxon>Planctomycetia</taxon>
        <taxon>Planctomycetales</taxon>
        <taxon>Planctomycetaceae</taxon>
        <taxon>Rubinisphaera</taxon>
    </lineage>
</organism>
<dbReference type="EMBL" id="CP002546">
    <property type="protein sequence ID" value="ADY61786.1"/>
    <property type="molecule type" value="Genomic_DNA"/>
</dbReference>
<dbReference type="KEGG" id="pbs:Plabr_4213"/>
<keyword evidence="2" id="KW-1185">Reference proteome</keyword>
<dbReference type="RefSeq" id="WP_013630491.1">
    <property type="nucleotide sequence ID" value="NC_015174.1"/>
</dbReference>
<sequence>MPRILLTAIAIAIAFPLPAFAHKFWLLPSQTSLSGNEPWVTVDAAVSNDLFYFNHFPLRLENLTITAPDGSEVEAQNAATLRYRSVFDVALEQDGTYRIAIPFAGLFGTWEENGERRRWRGSVETFEKEVPGDAKNLQVSESMSRVETFVTNGAPTNEALKTSGKGLELVAKTHPNDLYAGEEARFQLLVDGKPQAGLEVEVMKGGTRYRNTQDEMKLTTDSNGEISVHWSAPGMYWLEATHSDDKTSVPQASSRRLTYVATFEVLPQ</sequence>
<name>F0SI84_RUBBR</name>
<dbReference type="Proteomes" id="UP000006860">
    <property type="component" value="Chromosome"/>
</dbReference>
<keyword evidence="1" id="KW-0472">Membrane</keyword>
<evidence type="ECO:0000313" key="1">
    <source>
        <dbReference type="EMBL" id="ADY61786.1"/>
    </source>
</evidence>
<protein>
    <submittedName>
        <fullName evidence="1">Nickel transport complex protein, NikM subunit, transmembrane</fullName>
    </submittedName>
</protein>
<dbReference type="AlphaFoldDB" id="F0SI84"/>
<accession>F0SI84</accession>
<dbReference type="Pfam" id="PF10670">
    <property type="entry name" value="DUF4198"/>
    <property type="match status" value="1"/>
</dbReference>
<dbReference type="eggNOG" id="COG5266">
    <property type="taxonomic scope" value="Bacteria"/>
</dbReference>
<evidence type="ECO:0000313" key="2">
    <source>
        <dbReference type="Proteomes" id="UP000006860"/>
    </source>
</evidence>
<dbReference type="OrthoDB" id="5943at2"/>
<proteinExistence type="predicted"/>
<dbReference type="STRING" id="756272.Plabr_4213"/>
<dbReference type="InterPro" id="IPR019613">
    <property type="entry name" value="DUF4198"/>
</dbReference>
<dbReference type="HOGENOM" id="CLU_079897_0_0_0"/>
<gene>
    <name evidence="1" type="ordered locus">Plabr_4213</name>
</gene>
<reference evidence="2" key="1">
    <citation type="submission" date="2011-02" db="EMBL/GenBank/DDBJ databases">
        <title>The complete genome of Planctomyces brasiliensis DSM 5305.</title>
        <authorList>
            <person name="Lucas S."/>
            <person name="Copeland A."/>
            <person name="Lapidus A."/>
            <person name="Bruce D."/>
            <person name="Goodwin L."/>
            <person name="Pitluck S."/>
            <person name="Kyrpides N."/>
            <person name="Mavromatis K."/>
            <person name="Pagani I."/>
            <person name="Ivanova N."/>
            <person name="Ovchinnikova G."/>
            <person name="Lu M."/>
            <person name="Detter J.C."/>
            <person name="Han C."/>
            <person name="Land M."/>
            <person name="Hauser L."/>
            <person name="Markowitz V."/>
            <person name="Cheng J.-F."/>
            <person name="Hugenholtz P."/>
            <person name="Woyke T."/>
            <person name="Wu D."/>
            <person name="Tindall B."/>
            <person name="Pomrenke H.G."/>
            <person name="Brambilla E."/>
            <person name="Klenk H.-P."/>
            <person name="Eisen J.A."/>
        </authorList>
    </citation>
    <scope>NUCLEOTIDE SEQUENCE [LARGE SCALE GENOMIC DNA]</scope>
    <source>
        <strain evidence="2">ATCC 49424 / DSM 5305 / JCM 21570 / IAM 15109 / NBRC 103401 / IFAM 1448</strain>
    </source>
</reference>
<keyword evidence="1" id="KW-0812">Transmembrane</keyword>